<dbReference type="InterPro" id="IPR029068">
    <property type="entry name" value="Glyas_Bleomycin-R_OHBP_Dase"/>
</dbReference>
<proteinExistence type="predicted"/>
<dbReference type="OrthoDB" id="332982at2"/>
<reference evidence="3 4" key="1">
    <citation type="journal article" date="2017" name="Front. Microbiol.">
        <title>Genome Sequence of Desulfurella amilsii Strain TR1 and Comparative Genomics of Desulfurellaceae Family.</title>
        <authorList>
            <person name="Florentino A.P."/>
            <person name="Stams A.J."/>
            <person name="Sanchez-Andrea I."/>
        </authorList>
    </citation>
    <scope>NUCLEOTIDE SEQUENCE [LARGE SCALE GENOMIC DNA]</scope>
    <source>
        <strain evidence="3 4">TR1</strain>
    </source>
</reference>
<evidence type="ECO:0000313" key="3">
    <source>
        <dbReference type="EMBL" id="OSS42574.1"/>
    </source>
</evidence>
<dbReference type="RefSeq" id="WP_086033362.1">
    <property type="nucleotide sequence ID" value="NZ_MDSU01000013.1"/>
</dbReference>
<dbReference type="Pfam" id="PF13669">
    <property type="entry name" value="Glyoxalase_4"/>
    <property type="match status" value="1"/>
</dbReference>
<dbReference type="PROSITE" id="PS51819">
    <property type="entry name" value="VOC"/>
    <property type="match status" value="1"/>
</dbReference>
<dbReference type="GO" id="GO:0046491">
    <property type="term" value="P:L-methylmalonyl-CoA metabolic process"/>
    <property type="evidence" value="ECO:0007669"/>
    <property type="project" value="TreeGrafter"/>
</dbReference>
<dbReference type="PANTHER" id="PTHR43048:SF3">
    <property type="entry name" value="METHYLMALONYL-COA EPIMERASE, MITOCHONDRIAL"/>
    <property type="match status" value="1"/>
</dbReference>
<dbReference type="PANTHER" id="PTHR43048">
    <property type="entry name" value="METHYLMALONYL-COA EPIMERASE"/>
    <property type="match status" value="1"/>
</dbReference>
<comment type="caution">
    <text evidence="3">The sequence shown here is derived from an EMBL/GenBank/DDBJ whole genome shotgun (WGS) entry which is preliminary data.</text>
</comment>
<name>A0A1X4XYI6_9BACT</name>
<dbReference type="InterPro" id="IPR051785">
    <property type="entry name" value="MMCE/EMCE_epimerase"/>
</dbReference>
<dbReference type="SUPFAM" id="SSF54593">
    <property type="entry name" value="Glyoxalase/Bleomycin resistance protein/Dihydroxybiphenyl dioxygenase"/>
    <property type="match status" value="1"/>
</dbReference>
<sequence>MDTPKLPIFTNVLQVAVVVDDLYKAMKHYYEIYGIGPWKVYTFNSSTVSDMIIRNKLSNYSMKLSLCDIGNVQWELIQPLDDKSIYYEFLKEHGSGLHHVAFAVNDYDETVNYFRQKGIGVLQGGLWNNLKYTYLDTQSTMSTIAEIYQISKDFAWPEPEEVYPLK</sequence>
<organism evidence="3 4">
    <name type="scientific">Desulfurella amilsii</name>
    <dbReference type="NCBI Taxonomy" id="1562698"/>
    <lineage>
        <taxon>Bacteria</taxon>
        <taxon>Pseudomonadati</taxon>
        <taxon>Campylobacterota</taxon>
        <taxon>Desulfurellia</taxon>
        <taxon>Desulfurellales</taxon>
        <taxon>Desulfurellaceae</taxon>
        <taxon>Desulfurella</taxon>
    </lineage>
</organism>
<dbReference type="EMBL" id="MDSU01000013">
    <property type="protein sequence ID" value="OSS42574.1"/>
    <property type="molecule type" value="Genomic_DNA"/>
</dbReference>
<accession>A0A1X4XYI6</accession>
<protein>
    <submittedName>
        <fullName evidence="3">Lactoylglutathione lyase</fullName>
    </submittedName>
</protein>
<evidence type="ECO:0000256" key="1">
    <source>
        <dbReference type="ARBA" id="ARBA00022723"/>
    </source>
</evidence>
<dbReference type="STRING" id="1562698.DESAMIL20_622"/>
<dbReference type="Gene3D" id="3.10.180.10">
    <property type="entry name" value="2,3-Dihydroxybiphenyl 1,2-Dioxygenase, domain 1"/>
    <property type="match status" value="1"/>
</dbReference>
<dbReference type="Proteomes" id="UP000194141">
    <property type="component" value="Unassembled WGS sequence"/>
</dbReference>
<keyword evidence="1" id="KW-0479">Metal-binding</keyword>
<feature type="domain" description="VOC" evidence="2">
    <location>
        <begin position="11"/>
        <end position="164"/>
    </location>
</feature>
<dbReference type="GO" id="GO:0046872">
    <property type="term" value="F:metal ion binding"/>
    <property type="evidence" value="ECO:0007669"/>
    <property type="project" value="UniProtKB-KW"/>
</dbReference>
<evidence type="ECO:0000259" key="2">
    <source>
        <dbReference type="PROSITE" id="PS51819"/>
    </source>
</evidence>
<dbReference type="InterPro" id="IPR037523">
    <property type="entry name" value="VOC_core"/>
</dbReference>
<gene>
    <name evidence="3" type="ORF">DESAMIL20_622</name>
</gene>
<keyword evidence="3" id="KW-0456">Lyase</keyword>
<evidence type="ECO:0000313" key="4">
    <source>
        <dbReference type="Proteomes" id="UP000194141"/>
    </source>
</evidence>
<dbReference type="GO" id="GO:0016829">
    <property type="term" value="F:lyase activity"/>
    <property type="evidence" value="ECO:0007669"/>
    <property type="project" value="UniProtKB-KW"/>
</dbReference>
<dbReference type="AlphaFoldDB" id="A0A1X4XYI6"/>
<dbReference type="GO" id="GO:0004493">
    <property type="term" value="F:methylmalonyl-CoA epimerase activity"/>
    <property type="evidence" value="ECO:0007669"/>
    <property type="project" value="TreeGrafter"/>
</dbReference>
<keyword evidence="4" id="KW-1185">Reference proteome</keyword>